<name>A0A1W6BX20_9BACT</name>
<dbReference type="AlphaFoldDB" id="A0A1W6BX20"/>
<protein>
    <submittedName>
        <fullName evidence="1">Putative lipoprotein</fullName>
    </submittedName>
</protein>
<proteinExistence type="predicted"/>
<dbReference type="KEGG" id="ccun:CCUN_1023"/>
<reference evidence="1 2" key="1">
    <citation type="submission" date="2017-04" db="EMBL/GenBank/DDBJ databases">
        <title>Complete genome sequence of the Campylobacter cuniculorum type strain LMG24588.</title>
        <authorList>
            <person name="Miller W.G."/>
            <person name="Yee E."/>
            <person name="Revez J."/>
            <person name="Bono J.L."/>
            <person name="Rossi M."/>
        </authorList>
    </citation>
    <scope>NUCLEOTIDE SEQUENCE [LARGE SCALE GENOMIC DNA]</scope>
    <source>
        <strain evidence="1 2">LMG 24588</strain>
    </source>
</reference>
<dbReference type="EMBL" id="CP020867">
    <property type="protein sequence ID" value="ARJ56624.1"/>
    <property type="molecule type" value="Genomic_DNA"/>
</dbReference>
<dbReference type="RefSeq" id="WP_027305434.1">
    <property type="nucleotide sequence ID" value="NZ_CP020867.1"/>
</dbReference>
<gene>
    <name evidence="1" type="ORF">CCUN_1023</name>
</gene>
<dbReference type="STRING" id="1121267.CCUN_1023"/>
<dbReference type="Proteomes" id="UP000192902">
    <property type="component" value="Chromosome"/>
</dbReference>
<accession>A0A1W6BX20</accession>
<dbReference type="eggNOG" id="ENOG5031UKJ">
    <property type="taxonomic scope" value="Bacteria"/>
</dbReference>
<evidence type="ECO:0000313" key="1">
    <source>
        <dbReference type="EMBL" id="ARJ56624.1"/>
    </source>
</evidence>
<dbReference type="OrthoDB" id="5362375at2"/>
<sequence length="163" mass="18953">MKIYNLFLSLFLLSACSLKNEQIVATNLKTQTLMFSQKQKINIDGKNAVFTMSYLNPVLDLDSKDDVFALIVTPNTLDFKNLEVFINNKLANIKFLDSNDELLKYLIDNQFSQYFKISLPSVKSEDRLKTIVCFEGVNCFELNFEKYSKSLYYRSKDVDTQYN</sequence>
<organism evidence="1 2">
    <name type="scientific">Campylobacter cuniculorum DSM 23162 = LMG 24588</name>
    <dbReference type="NCBI Taxonomy" id="1121267"/>
    <lineage>
        <taxon>Bacteria</taxon>
        <taxon>Pseudomonadati</taxon>
        <taxon>Campylobacterota</taxon>
        <taxon>Epsilonproteobacteria</taxon>
        <taxon>Campylobacterales</taxon>
        <taxon>Campylobacteraceae</taxon>
        <taxon>Campylobacter</taxon>
    </lineage>
</organism>
<keyword evidence="1" id="KW-0449">Lipoprotein</keyword>
<dbReference type="PROSITE" id="PS51257">
    <property type="entry name" value="PROKAR_LIPOPROTEIN"/>
    <property type="match status" value="1"/>
</dbReference>
<evidence type="ECO:0000313" key="2">
    <source>
        <dbReference type="Proteomes" id="UP000192902"/>
    </source>
</evidence>